<dbReference type="Proteomes" id="UP000050326">
    <property type="component" value="Unassembled WGS sequence"/>
</dbReference>
<dbReference type="InterPro" id="IPR038071">
    <property type="entry name" value="UROD/MetE-like_sf"/>
</dbReference>
<feature type="domain" description="Uroporphyrinogen decarboxylase (URO-D)" evidence="1">
    <location>
        <begin position="240"/>
        <end position="380"/>
    </location>
</feature>
<dbReference type="AlphaFoldDB" id="A0A0P8YTZ0"/>
<dbReference type="GO" id="GO:0004853">
    <property type="term" value="F:uroporphyrinogen decarboxylase activity"/>
    <property type="evidence" value="ECO:0007669"/>
    <property type="project" value="InterPro"/>
</dbReference>
<comment type="caution">
    <text evidence="2">The sequence shown here is derived from an EMBL/GenBank/DDBJ whole genome shotgun (WGS) entry which is preliminary data.</text>
</comment>
<gene>
    <name evidence="2" type="ORF">OXPF_31690</name>
</gene>
<proteinExistence type="predicted"/>
<evidence type="ECO:0000259" key="1">
    <source>
        <dbReference type="Pfam" id="PF01208"/>
    </source>
</evidence>
<sequence>MNEEVKKKYDQRIKDYLDTVNLREPEHVLVSGGIGNAQIGLYGMTMQEVLDDPERYAKTCSKLYEDFAVDFLSGGALNPLEAIWALGRDTYFISRDGITVQHKESVPMLEDEYPQLIEDPMNFIVDTLFPRKFPLLTEGYPKSYEVLKNAAKAYQKFFAASRIYSQYCIENYGVISPVGAKSYPPFDVIFDRLRGFKGTTTDLRRQAENMGKACEAMLPIYMKPLENLTDKLPFAGTTIHCPTYLRTSDFEKYFWPTYKKMLLFAHEKGSKTSITGEGDMSRFYDLLLDLPKASVILKLEKDDIFYAKKKIGNHVAIIGNFPSSYIKYKSKQECLDMAKRIMDECAPGGGFIFGIDLPALSVSDVNAENMQAIFQFVHDYK</sequence>
<dbReference type="RefSeq" id="WP_054876171.1">
    <property type="nucleotide sequence ID" value="NZ_LKET01000041.1"/>
</dbReference>
<name>A0A0P8YTZ0_9CLOT</name>
<dbReference type="OrthoDB" id="9780425at2"/>
<dbReference type="InterPro" id="IPR000257">
    <property type="entry name" value="Uroporphyrinogen_deCOase"/>
</dbReference>
<dbReference type="GO" id="GO:0006779">
    <property type="term" value="P:porphyrin-containing compound biosynthetic process"/>
    <property type="evidence" value="ECO:0007669"/>
    <property type="project" value="InterPro"/>
</dbReference>
<dbReference type="Pfam" id="PF01208">
    <property type="entry name" value="URO-D"/>
    <property type="match status" value="1"/>
</dbReference>
<dbReference type="Gene3D" id="3.20.20.210">
    <property type="match status" value="1"/>
</dbReference>
<reference evidence="2 3" key="1">
    <citation type="submission" date="2015-09" db="EMBL/GenBank/DDBJ databases">
        <title>Genome sequence of Oxobacter pfennigii DSM 3222.</title>
        <authorList>
            <person name="Poehlein A."/>
            <person name="Bengelsdorf F.R."/>
            <person name="Schiel-Bengelsdorf B."/>
            <person name="Duerre P."/>
            <person name="Daniel R."/>
        </authorList>
    </citation>
    <scope>NUCLEOTIDE SEQUENCE [LARGE SCALE GENOMIC DNA]</scope>
    <source>
        <strain evidence="2 3">DSM 3222</strain>
    </source>
</reference>
<protein>
    <submittedName>
        <fullName evidence="2">Uroporphyrinogen decarboxylase (URO-D)</fullName>
    </submittedName>
</protein>
<dbReference type="EMBL" id="LKET01000041">
    <property type="protein sequence ID" value="KPU43155.1"/>
    <property type="molecule type" value="Genomic_DNA"/>
</dbReference>
<evidence type="ECO:0000313" key="2">
    <source>
        <dbReference type="EMBL" id="KPU43155.1"/>
    </source>
</evidence>
<dbReference type="STRING" id="36849.OXPF_31690"/>
<evidence type="ECO:0000313" key="3">
    <source>
        <dbReference type="Proteomes" id="UP000050326"/>
    </source>
</evidence>
<accession>A0A0P8YTZ0</accession>
<dbReference type="SUPFAM" id="SSF51726">
    <property type="entry name" value="UROD/MetE-like"/>
    <property type="match status" value="1"/>
</dbReference>
<organism evidence="2 3">
    <name type="scientific">Oxobacter pfennigii</name>
    <dbReference type="NCBI Taxonomy" id="36849"/>
    <lineage>
        <taxon>Bacteria</taxon>
        <taxon>Bacillati</taxon>
        <taxon>Bacillota</taxon>
        <taxon>Clostridia</taxon>
        <taxon>Eubacteriales</taxon>
        <taxon>Clostridiaceae</taxon>
        <taxon>Oxobacter</taxon>
    </lineage>
</organism>
<keyword evidence="3" id="KW-1185">Reference proteome</keyword>